<keyword evidence="1" id="KW-0812">Transmembrane</keyword>
<dbReference type="Pfam" id="PF13485">
    <property type="entry name" value="Peptidase_MA_2"/>
    <property type="match status" value="1"/>
</dbReference>
<evidence type="ECO:0000256" key="1">
    <source>
        <dbReference type="SAM" id="Phobius"/>
    </source>
</evidence>
<dbReference type="EMBL" id="CADCTX010000312">
    <property type="protein sequence ID" value="CAA9312488.1"/>
    <property type="molecule type" value="Genomic_DNA"/>
</dbReference>
<sequence>MDTAGRYDRGRFTVVAYPRDAALARSLLAAAAARDSFPGLPRPRARAVIALAPDRARFRALTGGAAPEWGAAVAFPAAQRIVMQGQRAGSDAGDPAEVLRHELAHLALHEALGGLPPRWFDEGYASYAAGEWGRDELLATNVALVLGPIPSLAGLDSGFYRGASTAEASYALAYRAVAELAALDRERGLTLFFEHWREGGSLEQAVRLAYGLTLPGFEQRWQTRTRRRYGALAAATDVTVASAIFVGMLFPLWLMRRRRDRRRLADLRAADVEAERRARESMLEALLRQPE</sequence>
<protein>
    <recommendedName>
        <fullName evidence="2">Peptidase MA-like domain-containing protein</fullName>
    </recommendedName>
</protein>
<reference evidence="3" key="1">
    <citation type="submission" date="2020-02" db="EMBL/GenBank/DDBJ databases">
        <authorList>
            <person name="Meier V. D."/>
        </authorList>
    </citation>
    <scope>NUCLEOTIDE SEQUENCE</scope>
    <source>
        <strain evidence="3">AVDCRST_MAG40</strain>
    </source>
</reference>
<keyword evidence="1" id="KW-0472">Membrane</keyword>
<organism evidence="3">
    <name type="scientific">uncultured Gemmatimonadaceae bacterium</name>
    <dbReference type="NCBI Taxonomy" id="246130"/>
    <lineage>
        <taxon>Bacteria</taxon>
        <taxon>Pseudomonadati</taxon>
        <taxon>Gemmatimonadota</taxon>
        <taxon>Gemmatimonadia</taxon>
        <taxon>Gemmatimonadales</taxon>
        <taxon>Gemmatimonadaceae</taxon>
        <taxon>environmental samples</taxon>
    </lineage>
</organism>
<accession>A0A6J4KS43</accession>
<proteinExistence type="predicted"/>
<name>A0A6J4KS43_9BACT</name>
<dbReference type="AlphaFoldDB" id="A0A6J4KS43"/>
<feature type="domain" description="Peptidase MA-like" evidence="2">
    <location>
        <begin position="67"/>
        <end position="223"/>
    </location>
</feature>
<keyword evidence="1" id="KW-1133">Transmembrane helix</keyword>
<feature type="transmembrane region" description="Helical" evidence="1">
    <location>
        <begin position="229"/>
        <end position="254"/>
    </location>
</feature>
<dbReference type="InterPro" id="IPR039568">
    <property type="entry name" value="Peptidase_MA-like_dom"/>
</dbReference>
<gene>
    <name evidence="3" type="ORF">AVDCRST_MAG40-1057</name>
</gene>
<evidence type="ECO:0000313" key="3">
    <source>
        <dbReference type="EMBL" id="CAA9312488.1"/>
    </source>
</evidence>
<evidence type="ECO:0000259" key="2">
    <source>
        <dbReference type="Pfam" id="PF13485"/>
    </source>
</evidence>